<reference evidence="5 6" key="1">
    <citation type="submission" date="2024-10" db="EMBL/GenBank/DDBJ databases">
        <title>The Natural Products Discovery Center: Release of the First 8490 Sequenced Strains for Exploring Actinobacteria Biosynthetic Diversity.</title>
        <authorList>
            <person name="Kalkreuter E."/>
            <person name="Kautsar S.A."/>
            <person name="Yang D."/>
            <person name="Bader C.D."/>
            <person name="Teijaro C.N."/>
            <person name="Fluegel L."/>
            <person name="Davis C.M."/>
            <person name="Simpson J.R."/>
            <person name="Lauterbach L."/>
            <person name="Steele A.D."/>
            <person name="Gui C."/>
            <person name="Meng S."/>
            <person name="Li G."/>
            <person name="Viehrig K."/>
            <person name="Ye F."/>
            <person name="Su P."/>
            <person name="Kiefer A.F."/>
            <person name="Nichols A."/>
            <person name="Cepeda A.J."/>
            <person name="Yan W."/>
            <person name="Fan B."/>
            <person name="Jiang Y."/>
            <person name="Adhikari A."/>
            <person name="Zheng C.-J."/>
            <person name="Schuster L."/>
            <person name="Cowan T.M."/>
            <person name="Smanski M.J."/>
            <person name="Chevrette M.G."/>
            <person name="De Carvalho L.P.S."/>
            <person name="Shen B."/>
        </authorList>
    </citation>
    <scope>NUCLEOTIDE SEQUENCE [LARGE SCALE GENOMIC DNA]</scope>
    <source>
        <strain evidence="5 6">NPDC019275</strain>
    </source>
</reference>
<organism evidence="5 6">
    <name type="scientific">Nocardia xishanensis</name>
    <dbReference type="NCBI Taxonomy" id="238964"/>
    <lineage>
        <taxon>Bacteria</taxon>
        <taxon>Bacillati</taxon>
        <taxon>Actinomycetota</taxon>
        <taxon>Actinomycetes</taxon>
        <taxon>Mycobacteriales</taxon>
        <taxon>Nocardiaceae</taxon>
        <taxon>Nocardia</taxon>
    </lineage>
</organism>
<keyword evidence="3" id="KW-0812">Transmembrane</keyword>
<dbReference type="InterPro" id="IPR029058">
    <property type="entry name" value="AB_hydrolase_fold"/>
</dbReference>
<dbReference type="PROSITE" id="PS00122">
    <property type="entry name" value="CARBOXYLESTERASE_B_1"/>
    <property type="match status" value="1"/>
</dbReference>
<dbReference type="Pfam" id="PF20434">
    <property type="entry name" value="BD-FAE"/>
    <property type="match status" value="1"/>
</dbReference>
<proteinExistence type="inferred from homology"/>
<keyword evidence="3" id="KW-0472">Membrane</keyword>
<evidence type="ECO:0000256" key="2">
    <source>
        <dbReference type="ARBA" id="ARBA00022801"/>
    </source>
</evidence>
<accession>A0ABW7XB84</accession>
<sequence>MIATFVVGTPAVLLFLCVGGQYLPLVGFSIAGAMASTRIFPVALIALGLTAAAAVLQAWSPSTGGWLVLAAAVLAFLGAALNGFQQLGLARRENVVVSLASAIRRPRVDLTPDADEVYTTDGDQDLLLSVWRAVAPEGLAPMIVMVHGGGWVAGDRGSGSTPGHARWFADRGYLVVGVDYSLASDERHLWDVQEGQIAEAIRWAVQNAHRFGGDSRRIALVGESAGGNLVINVGSRIAAGERGLESSGTPVTVSAISALYPATDLRAIRDSPDLVLRKWLRSLAERYTGGSPDVYPERYDAVDSSTHIRPTTPPTLLAFGTRDHLVPPWTIRAYARRLRDAGVEVKMLEVPYSGHGFDEEGSIGCQVYREVTLSWFASHVEAFCGIRPEHGR</sequence>
<keyword evidence="2 5" id="KW-0378">Hydrolase</keyword>
<comment type="caution">
    <text evidence="5">The sequence shown here is derived from an EMBL/GenBank/DDBJ whole genome shotgun (WGS) entry which is preliminary data.</text>
</comment>
<evidence type="ECO:0000313" key="5">
    <source>
        <dbReference type="EMBL" id="MFI2478403.1"/>
    </source>
</evidence>
<dbReference type="EMBL" id="JBIRYO010000038">
    <property type="protein sequence ID" value="MFI2478403.1"/>
    <property type="molecule type" value="Genomic_DNA"/>
</dbReference>
<protein>
    <submittedName>
        <fullName evidence="5">Alpha/beta hydrolase</fullName>
    </submittedName>
</protein>
<keyword evidence="3" id="KW-1133">Transmembrane helix</keyword>
<dbReference type="RefSeq" id="WP_357409987.1">
    <property type="nucleotide sequence ID" value="NZ_JBEYCD010000017.1"/>
</dbReference>
<dbReference type="InterPro" id="IPR049492">
    <property type="entry name" value="BD-FAE-like_dom"/>
</dbReference>
<feature type="transmembrane region" description="Helical" evidence="3">
    <location>
        <begin position="65"/>
        <end position="84"/>
    </location>
</feature>
<dbReference type="InterPro" id="IPR002168">
    <property type="entry name" value="Lipase_GDXG_HIS_AS"/>
</dbReference>
<feature type="transmembrane region" description="Helical" evidence="3">
    <location>
        <begin position="39"/>
        <end position="59"/>
    </location>
</feature>
<comment type="similarity">
    <text evidence="1">Belongs to the 'GDXG' lipolytic enzyme family.</text>
</comment>
<dbReference type="Proteomes" id="UP001611415">
    <property type="component" value="Unassembled WGS sequence"/>
</dbReference>
<dbReference type="Gene3D" id="3.40.50.1820">
    <property type="entry name" value="alpha/beta hydrolase"/>
    <property type="match status" value="1"/>
</dbReference>
<feature type="transmembrane region" description="Helical" evidence="3">
    <location>
        <begin position="12"/>
        <end position="32"/>
    </location>
</feature>
<evidence type="ECO:0000256" key="1">
    <source>
        <dbReference type="ARBA" id="ARBA00010515"/>
    </source>
</evidence>
<evidence type="ECO:0000313" key="6">
    <source>
        <dbReference type="Proteomes" id="UP001611415"/>
    </source>
</evidence>
<dbReference type="GO" id="GO:0016787">
    <property type="term" value="F:hydrolase activity"/>
    <property type="evidence" value="ECO:0007669"/>
    <property type="project" value="UniProtKB-KW"/>
</dbReference>
<evidence type="ECO:0000259" key="4">
    <source>
        <dbReference type="Pfam" id="PF20434"/>
    </source>
</evidence>
<dbReference type="InterPro" id="IPR050300">
    <property type="entry name" value="GDXG_lipolytic_enzyme"/>
</dbReference>
<name>A0ABW7XB84_9NOCA</name>
<dbReference type="SUPFAM" id="SSF53474">
    <property type="entry name" value="alpha/beta-Hydrolases"/>
    <property type="match status" value="1"/>
</dbReference>
<dbReference type="PANTHER" id="PTHR48081">
    <property type="entry name" value="AB HYDROLASE SUPERFAMILY PROTEIN C4A8.06C"/>
    <property type="match status" value="1"/>
</dbReference>
<feature type="domain" description="BD-FAE-like" evidence="4">
    <location>
        <begin position="137"/>
        <end position="328"/>
    </location>
</feature>
<dbReference type="InterPro" id="IPR019826">
    <property type="entry name" value="Carboxylesterase_B_AS"/>
</dbReference>
<evidence type="ECO:0000256" key="3">
    <source>
        <dbReference type="SAM" id="Phobius"/>
    </source>
</evidence>
<dbReference type="PROSITE" id="PS01173">
    <property type="entry name" value="LIPASE_GDXG_HIS"/>
    <property type="match status" value="1"/>
</dbReference>
<gene>
    <name evidence="5" type="ORF">ACH49W_34030</name>
</gene>
<keyword evidence="6" id="KW-1185">Reference proteome</keyword>